<accession>A0A9J5XGA1</accession>
<reference evidence="1 2" key="1">
    <citation type="submission" date="2020-09" db="EMBL/GenBank/DDBJ databases">
        <title>De no assembly of potato wild relative species, Solanum commersonii.</title>
        <authorList>
            <person name="Cho K."/>
        </authorList>
    </citation>
    <scope>NUCLEOTIDE SEQUENCE [LARGE SCALE GENOMIC DNA]</scope>
    <source>
        <strain evidence="1">LZ3.2</strain>
        <tissue evidence="1">Leaf</tissue>
    </source>
</reference>
<dbReference type="AlphaFoldDB" id="A0A9J5XGA1"/>
<feature type="non-terminal residue" evidence="1">
    <location>
        <position position="1"/>
    </location>
</feature>
<name>A0A9J5XGA1_SOLCO</name>
<organism evidence="1 2">
    <name type="scientific">Solanum commersonii</name>
    <name type="common">Commerson's wild potato</name>
    <name type="synonym">Commerson's nightshade</name>
    <dbReference type="NCBI Taxonomy" id="4109"/>
    <lineage>
        <taxon>Eukaryota</taxon>
        <taxon>Viridiplantae</taxon>
        <taxon>Streptophyta</taxon>
        <taxon>Embryophyta</taxon>
        <taxon>Tracheophyta</taxon>
        <taxon>Spermatophyta</taxon>
        <taxon>Magnoliopsida</taxon>
        <taxon>eudicotyledons</taxon>
        <taxon>Gunneridae</taxon>
        <taxon>Pentapetalae</taxon>
        <taxon>asterids</taxon>
        <taxon>lamiids</taxon>
        <taxon>Solanales</taxon>
        <taxon>Solanaceae</taxon>
        <taxon>Solanoideae</taxon>
        <taxon>Solaneae</taxon>
        <taxon>Solanum</taxon>
    </lineage>
</organism>
<evidence type="ECO:0000313" key="2">
    <source>
        <dbReference type="Proteomes" id="UP000824120"/>
    </source>
</evidence>
<dbReference type="EMBL" id="JACXVP010000009">
    <property type="protein sequence ID" value="KAG5586671.1"/>
    <property type="molecule type" value="Genomic_DNA"/>
</dbReference>
<gene>
    <name evidence="1" type="ORF">H5410_047105</name>
</gene>
<comment type="caution">
    <text evidence="1">The sequence shown here is derived from an EMBL/GenBank/DDBJ whole genome shotgun (WGS) entry which is preliminary data.</text>
</comment>
<protein>
    <submittedName>
        <fullName evidence="1">Uncharacterized protein</fullName>
    </submittedName>
</protein>
<proteinExistence type="predicted"/>
<evidence type="ECO:0000313" key="1">
    <source>
        <dbReference type="EMBL" id="KAG5586671.1"/>
    </source>
</evidence>
<dbReference type="Proteomes" id="UP000824120">
    <property type="component" value="Chromosome 9"/>
</dbReference>
<keyword evidence="2" id="KW-1185">Reference proteome</keyword>
<sequence>MVNFEFGVATLRTKSKEESHYLYLSWCDETVQLKFEIEILKANMRAQEGTDVDIEDIMGLQISSFDLTRINNYYGQPDDNNIVHTTRAMEVAKSDEVEPGERDIMMSPEGPIHALKKKGLWHVTKKRKIDKIKHLAHSMWALLHR</sequence>